<evidence type="ECO:0000256" key="1">
    <source>
        <dbReference type="ARBA" id="ARBA00007074"/>
    </source>
</evidence>
<keyword evidence="2" id="KW-0645">Protease</keyword>
<reference evidence="6 7" key="1">
    <citation type="submission" date="2018-06" db="EMBL/GenBank/DDBJ databases">
        <title>Genomic Encyclopedia of Type Strains, Phase IV (KMG-IV): sequencing the most valuable type-strain genomes for metagenomic binning, comparative biology and taxonomic classification.</title>
        <authorList>
            <person name="Goeker M."/>
        </authorList>
    </citation>
    <scope>NUCLEOTIDE SEQUENCE [LARGE SCALE GENOMIC DNA]</scope>
    <source>
        <strain evidence="6 7">DSM 25532</strain>
    </source>
</reference>
<dbReference type="InterPro" id="IPR038765">
    <property type="entry name" value="Papain-like_cys_pep_sf"/>
</dbReference>
<feature type="domain" description="NlpC/P60" evidence="5">
    <location>
        <begin position="75"/>
        <end position="195"/>
    </location>
</feature>
<evidence type="ECO:0000256" key="3">
    <source>
        <dbReference type="ARBA" id="ARBA00022801"/>
    </source>
</evidence>
<dbReference type="PROSITE" id="PS51935">
    <property type="entry name" value="NLPC_P60"/>
    <property type="match status" value="1"/>
</dbReference>
<accession>A0A366HVK6</accession>
<evidence type="ECO:0000259" key="5">
    <source>
        <dbReference type="PROSITE" id="PS51935"/>
    </source>
</evidence>
<dbReference type="EMBL" id="QNRR01000001">
    <property type="protein sequence ID" value="RBP47328.1"/>
    <property type="molecule type" value="Genomic_DNA"/>
</dbReference>
<keyword evidence="3" id="KW-0378">Hydrolase</keyword>
<gene>
    <name evidence="6" type="ORF">DES53_101125</name>
</gene>
<keyword evidence="4" id="KW-0788">Thiol protease</keyword>
<dbReference type="SUPFAM" id="SSF54001">
    <property type="entry name" value="Cysteine proteinases"/>
    <property type="match status" value="1"/>
</dbReference>
<name>A0A366HVK6_9BACT</name>
<comment type="caution">
    <text evidence="6">The sequence shown here is derived from an EMBL/GenBank/DDBJ whole genome shotgun (WGS) entry which is preliminary data.</text>
</comment>
<evidence type="ECO:0000313" key="6">
    <source>
        <dbReference type="EMBL" id="RBP47328.1"/>
    </source>
</evidence>
<evidence type="ECO:0000256" key="4">
    <source>
        <dbReference type="ARBA" id="ARBA00022807"/>
    </source>
</evidence>
<dbReference type="InterPro" id="IPR000064">
    <property type="entry name" value="NLP_P60_dom"/>
</dbReference>
<sequence>MRQRSNISQSFKKAANTLAAIGLVLWVLGGSELSAQSRQMLSASAVSGAYRPAMAGVPQYLHYNGRHAAAPAGLPPAIYRAVAAANELQGKPYKWGGGHRVLYDRGYDCSGSVSYVLFKAGLIRGPMTSREFRSIGRPGPGRWLNLYVSGDHVFVSICGLRFDTSDYGSNRGDGPKWRPTARKFPGFEIRHLPGL</sequence>
<keyword evidence="7" id="KW-1185">Reference proteome</keyword>
<protein>
    <submittedName>
        <fullName evidence="6">NlpC/P60 family protein</fullName>
    </submittedName>
</protein>
<dbReference type="AlphaFoldDB" id="A0A366HVK6"/>
<evidence type="ECO:0000313" key="7">
    <source>
        <dbReference type="Proteomes" id="UP000253426"/>
    </source>
</evidence>
<comment type="similarity">
    <text evidence="1">Belongs to the peptidase C40 family.</text>
</comment>
<dbReference type="GO" id="GO:0008234">
    <property type="term" value="F:cysteine-type peptidase activity"/>
    <property type="evidence" value="ECO:0007669"/>
    <property type="project" value="UniProtKB-KW"/>
</dbReference>
<dbReference type="Gene3D" id="3.90.1720.10">
    <property type="entry name" value="endopeptidase domain like (from Nostoc punctiforme)"/>
    <property type="match status" value="1"/>
</dbReference>
<dbReference type="GO" id="GO:0006508">
    <property type="term" value="P:proteolysis"/>
    <property type="evidence" value="ECO:0007669"/>
    <property type="project" value="UniProtKB-KW"/>
</dbReference>
<evidence type="ECO:0000256" key="2">
    <source>
        <dbReference type="ARBA" id="ARBA00022670"/>
    </source>
</evidence>
<organism evidence="6 7">
    <name type="scientific">Roseimicrobium gellanilyticum</name>
    <dbReference type="NCBI Taxonomy" id="748857"/>
    <lineage>
        <taxon>Bacteria</taxon>
        <taxon>Pseudomonadati</taxon>
        <taxon>Verrucomicrobiota</taxon>
        <taxon>Verrucomicrobiia</taxon>
        <taxon>Verrucomicrobiales</taxon>
        <taxon>Verrucomicrobiaceae</taxon>
        <taxon>Roseimicrobium</taxon>
    </lineage>
</organism>
<dbReference type="Proteomes" id="UP000253426">
    <property type="component" value="Unassembled WGS sequence"/>
</dbReference>
<proteinExistence type="inferred from homology"/>